<reference evidence="2" key="1">
    <citation type="submission" date="2023-11" db="EMBL/GenBank/DDBJ databases">
        <authorList>
            <person name="Alioto T."/>
            <person name="Alioto T."/>
            <person name="Gomez Garrido J."/>
        </authorList>
    </citation>
    <scope>NUCLEOTIDE SEQUENCE</scope>
</reference>
<sequence>MDEEVSTVNTPRNTATATTPSPIDTAMSQDISPILKALLVDLAAELVEAISTHLDIAEDFGNFRLTCRYLKKCAGKVFAKKFFTERTTNLSQCGLDRLAKISAHKELSGNVRRLCIPGTLGADEFSMTQSHGAQIRCQLLSTAVRGFADLKELEVDPDYLLCMQSPGTSFAFSVLLQALGQPDCGVDTLRITGAIDGYTFEQQHLLAQHEFFKKLVVFSFSGHWYDGRRYHDKSTLSQILAQSNRLLTLELSGGLSRHGRSTTQVLKNTFPALKALSLQDLVVDSDDLRSFLARHQDTLLNLDIAAVLLSAQDDCIQEFLLKPDHCIVSASISDVCASEGLDYLLHFSVSDGPYEMYLTLNLDDSESIREVLKGTSIAWLEDDRLY</sequence>
<organism evidence="2 3">
    <name type="scientific">Lecanosticta acicola</name>
    <dbReference type="NCBI Taxonomy" id="111012"/>
    <lineage>
        <taxon>Eukaryota</taxon>
        <taxon>Fungi</taxon>
        <taxon>Dikarya</taxon>
        <taxon>Ascomycota</taxon>
        <taxon>Pezizomycotina</taxon>
        <taxon>Dothideomycetes</taxon>
        <taxon>Dothideomycetidae</taxon>
        <taxon>Mycosphaerellales</taxon>
        <taxon>Mycosphaerellaceae</taxon>
        <taxon>Lecanosticta</taxon>
    </lineage>
</organism>
<name>A0AAI8Z499_9PEZI</name>
<proteinExistence type="predicted"/>
<evidence type="ECO:0008006" key="4">
    <source>
        <dbReference type="Google" id="ProtNLM"/>
    </source>
</evidence>
<feature type="compositionally biased region" description="Low complexity" evidence="1">
    <location>
        <begin position="7"/>
        <end position="20"/>
    </location>
</feature>
<keyword evidence="3" id="KW-1185">Reference proteome</keyword>
<dbReference type="Proteomes" id="UP001296104">
    <property type="component" value="Unassembled WGS sequence"/>
</dbReference>
<feature type="region of interest" description="Disordered" evidence="1">
    <location>
        <begin position="1"/>
        <end position="24"/>
    </location>
</feature>
<evidence type="ECO:0000313" key="3">
    <source>
        <dbReference type="Proteomes" id="UP001296104"/>
    </source>
</evidence>
<dbReference type="AlphaFoldDB" id="A0AAI8Z499"/>
<comment type="caution">
    <text evidence="2">The sequence shown here is derived from an EMBL/GenBank/DDBJ whole genome shotgun (WGS) entry which is preliminary data.</text>
</comment>
<accession>A0AAI8Z499</accession>
<dbReference type="EMBL" id="CAVMBE010000059">
    <property type="protein sequence ID" value="CAK4032206.1"/>
    <property type="molecule type" value="Genomic_DNA"/>
</dbReference>
<evidence type="ECO:0000256" key="1">
    <source>
        <dbReference type="SAM" id="MobiDB-lite"/>
    </source>
</evidence>
<evidence type="ECO:0000313" key="2">
    <source>
        <dbReference type="EMBL" id="CAK4032206.1"/>
    </source>
</evidence>
<gene>
    <name evidence="2" type="ORF">LECACI_7A007364</name>
</gene>
<protein>
    <recommendedName>
        <fullName evidence="4">F-box protein</fullName>
    </recommendedName>
</protein>